<dbReference type="Proteomes" id="UP000310421">
    <property type="component" value="Unassembled WGS sequence"/>
</dbReference>
<feature type="compositionally biased region" description="Acidic residues" evidence="1">
    <location>
        <begin position="209"/>
        <end position="218"/>
    </location>
</feature>
<gene>
    <name evidence="2" type="ORF">D6D20_05224</name>
</gene>
<proteinExistence type="predicted"/>
<sequence length="521" mass="59488">MSKVVHTFDKCAHSNVDHQECGLKSPDKHLHRSGRLLMLATLHRVHDSLQRQYLFVFAANQAHLNMTGTTLDDDLLPSGSETVADLSELPYAVTDQPEESPETQPFRFFDLPQELRFMIYEELMDNTKNDLKFTQPRGFEVESVYIDELHYPSMLRVCKMMNQEYWNLCLRGASLWITYSLPDPLSSDGEDSEDEGVGEHTEAEASSDRDDESGEDPDHDAGLKPSEDLHEEEDPGTGTGTGTGPGPGPDTAVDTDEISDTDEYSNKFADDDDEIPLLSTWVKIPKEALAKVGDVVFKFEARWNLPLITELFRESDTWLALIDHMVHYGNKRQLLLSGSLANNETDPFSGIARCTLEMPSLKSLLLYSEIEMWIIESAAEQDDKNLGFQWFVDGLFHEQHLLFEIEKEHNRKVETNVGGGLYSPLYEMNKRYRYPRRRHLAQGIAPVAGLPEWGYAIYKFVPPWSCPDDNAFDYHGQQVIFEHVEYALPVPERIDFWESCSEDEYDWNDGSDWAIGRESRV</sequence>
<comment type="caution">
    <text evidence="2">The sequence shown here is derived from an EMBL/GenBank/DDBJ whole genome shotgun (WGS) entry which is preliminary data.</text>
</comment>
<feature type="compositionally biased region" description="Basic and acidic residues" evidence="1">
    <location>
        <begin position="219"/>
        <end position="228"/>
    </location>
</feature>
<evidence type="ECO:0000313" key="3">
    <source>
        <dbReference type="Proteomes" id="UP000310421"/>
    </source>
</evidence>
<dbReference type="EMBL" id="QZAN01000052">
    <property type="protein sequence ID" value="THW61182.1"/>
    <property type="molecule type" value="Genomic_DNA"/>
</dbReference>
<dbReference type="AlphaFoldDB" id="A0A4S8Z1J5"/>
<feature type="region of interest" description="Disordered" evidence="1">
    <location>
        <begin position="185"/>
        <end position="257"/>
    </location>
</feature>
<evidence type="ECO:0000313" key="2">
    <source>
        <dbReference type="EMBL" id="THW61182.1"/>
    </source>
</evidence>
<organism evidence="2 3">
    <name type="scientific">Aureobasidium pullulans</name>
    <name type="common">Black yeast</name>
    <name type="synonym">Pullularia pullulans</name>
    <dbReference type="NCBI Taxonomy" id="5580"/>
    <lineage>
        <taxon>Eukaryota</taxon>
        <taxon>Fungi</taxon>
        <taxon>Dikarya</taxon>
        <taxon>Ascomycota</taxon>
        <taxon>Pezizomycotina</taxon>
        <taxon>Dothideomycetes</taxon>
        <taxon>Dothideomycetidae</taxon>
        <taxon>Dothideales</taxon>
        <taxon>Saccotheciaceae</taxon>
        <taxon>Aureobasidium</taxon>
    </lineage>
</organism>
<name>A0A4S8Z1J5_AURPU</name>
<accession>A0A4S8Z1J5</accession>
<feature type="compositionally biased region" description="Basic and acidic residues" evidence="1">
    <location>
        <begin position="197"/>
        <end position="208"/>
    </location>
</feature>
<reference evidence="2 3" key="1">
    <citation type="submission" date="2018-10" db="EMBL/GenBank/DDBJ databases">
        <title>Fifty Aureobasidium pullulans genomes reveal a recombining polyextremotolerant generalist.</title>
        <authorList>
            <person name="Gostincar C."/>
            <person name="Turk M."/>
            <person name="Zajc J."/>
            <person name="Gunde-Cimerman N."/>
        </authorList>
    </citation>
    <scope>NUCLEOTIDE SEQUENCE [LARGE SCALE GENOMIC DNA]</scope>
    <source>
        <strain evidence="2 3">EXF-10751</strain>
    </source>
</reference>
<protein>
    <submittedName>
        <fullName evidence="2">Uncharacterized protein</fullName>
    </submittedName>
</protein>
<evidence type="ECO:0000256" key="1">
    <source>
        <dbReference type="SAM" id="MobiDB-lite"/>
    </source>
</evidence>